<evidence type="ECO:0000256" key="5">
    <source>
        <dbReference type="ARBA" id="ARBA00022741"/>
    </source>
</evidence>
<keyword evidence="10 12" id="KW-0456">Lyase</keyword>
<evidence type="ECO:0000259" key="14">
    <source>
        <dbReference type="PROSITE" id="PS50011"/>
    </source>
</evidence>
<evidence type="ECO:0000256" key="2">
    <source>
        <dbReference type="ARBA" id="ARBA00004167"/>
    </source>
</evidence>
<dbReference type="GO" id="GO:0005524">
    <property type="term" value="F:ATP binding"/>
    <property type="evidence" value="ECO:0007669"/>
    <property type="project" value="InterPro"/>
</dbReference>
<evidence type="ECO:0000313" key="18">
    <source>
        <dbReference type="WBParaSite" id="TCNE_0000011701-mRNA-1"/>
    </source>
</evidence>
<dbReference type="InterPro" id="IPR000719">
    <property type="entry name" value="Prot_kinase_dom"/>
</dbReference>
<dbReference type="GO" id="GO:0005886">
    <property type="term" value="C:plasma membrane"/>
    <property type="evidence" value="ECO:0007669"/>
    <property type="project" value="TreeGrafter"/>
</dbReference>
<dbReference type="FunFam" id="3.30.70.1230:FF:000030">
    <property type="entry name" value="Si:ch211-215j19.12"/>
    <property type="match status" value="1"/>
</dbReference>
<organism evidence="17 18">
    <name type="scientific">Toxocara canis</name>
    <name type="common">Canine roundworm</name>
    <dbReference type="NCBI Taxonomy" id="6265"/>
    <lineage>
        <taxon>Eukaryota</taxon>
        <taxon>Metazoa</taxon>
        <taxon>Ecdysozoa</taxon>
        <taxon>Nematoda</taxon>
        <taxon>Chromadorea</taxon>
        <taxon>Rhabditida</taxon>
        <taxon>Spirurina</taxon>
        <taxon>Ascaridomorpha</taxon>
        <taxon>Ascaridoidea</taxon>
        <taxon>Toxocaridae</taxon>
        <taxon>Toxocara</taxon>
    </lineage>
</organism>
<evidence type="ECO:0000256" key="11">
    <source>
        <dbReference type="ARBA" id="ARBA00023293"/>
    </source>
</evidence>
<dbReference type="GO" id="GO:0004383">
    <property type="term" value="F:guanylate cyclase activity"/>
    <property type="evidence" value="ECO:0007669"/>
    <property type="project" value="UniProtKB-EC"/>
</dbReference>
<reference evidence="16 17" key="2">
    <citation type="submission" date="2018-11" db="EMBL/GenBank/DDBJ databases">
        <authorList>
            <consortium name="Pathogen Informatics"/>
        </authorList>
    </citation>
    <scope>NUCLEOTIDE SEQUENCE [LARGE SCALE GENOMIC DNA]</scope>
</reference>
<dbReference type="PANTHER" id="PTHR11920:SF495">
    <property type="entry name" value="RECEPTOR-TYPE GUANYLATE CYCLASE GCY-7"/>
    <property type="match status" value="1"/>
</dbReference>
<evidence type="ECO:0000256" key="4">
    <source>
        <dbReference type="ARBA" id="ARBA00022692"/>
    </source>
</evidence>
<dbReference type="EMBL" id="UYWY01000040">
    <property type="protein sequence ID" value="VDM23672.1"/>
    <property type="molecule type" value="Genomic_DNA"/>
</dbReference>
<dbReference type="EC" id="4.6.1.2" evidence="3 13"/>
<comment type="catalytic activity">
    <reaction evidence="1 13">
        <text>GTP = 3',5'-cyclic GMP + diphosphate</text>
        <dbReference type="Rhea" id="RHEA:13665"/>
        <dbReference type="ChEBI" id="CHEBI:33019"/>
        <dbReference type="ChEBI" id="CHEBI:37565"/>
        <dbReference type="ChEBI" id="CHEBI:57746"/>
        <dbReference type="EC" id="4.6.1.2"/>
    </reaction>
</comment>
<dbReference type="Pfam" id="PF00069">
    <property type="entry name" value="Pkinase"/>
    <property type="match status" value="1"/>
</dbReference>
<comment type="subcellular location">
    <subcellularLocation>
        <location evidence="2">Membrane</location>
        <topology evidence="2">Single-pass membrane protein</topology>
    </subcellularLocation>
</comment>
<feature type="domain" description="Guanylate cyclase" evidence="15">
    <location>
        <begin position="368"/>
        <end position="516"/>
    </location>
</feature>
<dbReference type="SUPFAM" id="SSF56112">
    <property type="entry name" value="Protein kinase-like (PK-like)"/>
    <property type="match status" value="1"/>
</dbReference>
<keyword evidence="11 13" id="KW-0141">cGMP biosynthesis</keyword>
<dbReference type="GO" id="GO:0001653">
    <property type="term" value="F:peptide receptor activity"/>
    <property type="evidence" value="ECO:0007669"/>
    <property type="project" value="TreeGrafter"/>
</dbReference>
<dbReference type="InterPro" id="IPR011009">
    <property type="entry name" value="Kinase-like_dom_sf"/>
</dbReference>
<evidence type="ECO:0000256" key="6">
    <source>
        <dbReference type="ARBA" id="ARBA00022989"/>
    </source>
</evidence>
<feature type="domain" description="Protein kinase" evidence="14">
    <location>
        <begin position="1"/>
        <end position="330"/>
    </location>
</feature>
<sequence length="536" mass="61648">MKEAERANLMWQIPFALLTVLEGKATNKNFEFQMRHFDHENINRFIGLSLDAPILTSVWKYCSRRSIKDVIQDDNLTMDAFFIYSLIKDIASVKLGFDNCKSDEMCAILKGICALHNSVLRYHGLLTSKRCLIDERWQLKISDYGLKKIRRNQSVNKNALPIYSLWITQKLHSFHSYLMWHTASKFILSEMLWMAPEILRSELHEGTQESDIYSFAIICSELIMRQSVWNIGSRKESAEGKLHEPTAINRSNMQNWNTCIGNDTAVVKEKITEIIYLVKRGGVNPMRPDLNLQRYQDLNPSMVHLVKECWNENPNERPRICAIISLLKSMNDRKCIIIGMYMLDVLEMSFRNTNLMDHVFAMLEQHAGTLEAEVEKRTKELIEEKKKSDVLLHRMLPKYVDFGTSRVVNLLNDLYTAFDGIIDTHDVYKVETIGDGYLCVSGLPKRNGNEHAREIANMSLAFMESLKHYRVPHMPDERINLRIGIHSGPCVAGVVGLTMPRYCLFGDTVNTASRMESSGKGDLLSYTSFENRSGQK</sequence>
<dbReference type="InterPro" id="IPR050401">
    <property type="entry name" value="Cyclic_nucleotide_synthase"/>
</dbReference>
<evidence type="ECO:0000256" key="8">
    <source>
        <dbReference type="ARBA" id="ARBA00023170"/>
    </source>
</evidence>
<name>A0A183TV48_TOXCA</name>
<dbReference type="Proteomes" id="UP000050794">
    <property type="component" value="Unassembled WGS sequence"/>
</dbReference>
<dbReference type="CDD" id="cd07302">
    <property type="entry name" value="CHD"/>
    <property type="match status" value="1"/>
</dbReference>
<dbReference type="GO" id="GO:0007168">
    <property type="term" value="P:receptor guanylyl cyclase signaling pathway"/>
    <property type="evidence" value="ECO:0007669"/>
    <property type="project" value="TreeGrafter"/>
</dbReference>
<dbReference type="AlphaFoldDB" id="A0A183TV48"/>
<keyword evidence="9" id="KW-0325">Glycoprotein</keyword>
<accession>A0A183TV48</accession>
<dbReference type="PROSITE" id="PS50125">
    <property type="entry name" value="GUANYLATE_CYCLASE_2"/>
    <property type="match status" value="1"/>
</dbReference>
<keyword evidence="4" id="KW-0812">Transmembrane</keyword>
<evidence type="ECO:0000256" key="3">
    <source>
        <dbReference type="ARBA" id="ARBA00012202"/>
    </source>
</evidence>
<evidence type="ECO:0000256" key="13">
    <source>
        <dbReference type="RuleBase" id="RU003431"/>
    </source>
</evidence>
<evidence type="ECO:0000313" key="16">
    <source>
        <dbReference type="EMBL" id="VDM23672.1"/>
    </source>
</evidence>
<dbReference type="SUPFAM" id="SSF55073">
    <property type="entry name" value="Nucleotide cyclase"/>
    <property type="match status" value="1"/>
</dbReference>
<dbReference type="Gene3D" id="3.30.70.1230">
    <property type="entry name" value="Nucleotide cyclase"/>
    <property type="match status" value="1"/>
</dbReference>
<dbReference type="Gene3D" id="6.10.250.780">
    <property type="match status" value="1"/>
</dbReference>
<evidence type="ECO:0000256" key="12">
    <source>
        <dbReference type="RuleBase" id="RU000405"/>
    </source>
</evidence>
<dbReference type="PROSITE" id="PS00452">
    <property type="entry name" value="GUANYLATE_CYCLASE_1"/>
    <property type="match status" value="1"/>
</dbReference>
<dbReference type="InterPro" id="IPR018297">
    <property type="entry name" value="A/G_cyclase_CS"/>
</dbReference>
<dbReference type="WBParaSite" id="TCNE_0000011701-mRNA-1">
    <property type="protein sequence ID" value="TCNE_0000011701-mRNA-1"/>
    <property type="gene ID" value="TCNE_0000011701"/>
</dbReference>
<dbReference type="PANTHER" id="PTHR11920">
    <property type="entry name" value="GUANYLYL CYCLASE"/>
    <property type="match status" value="1"/>
</dbReference>
<evidence type="ECO:0000313" key="17">
    <source>
        <dbReference type="Proteomes" id="UP000050794"/>
    </source>
</evidence>
<proteinExistence type="inferred from homology"/>
<evidence type="ECO:0000256" key="1">
    <source>
        <dbReference type="ARBA" id="ARBA00001436"/>
    </source>
</evidence>
<dbReference type="Gene3D" id="1.10.510.10">
    <property type="entry name" value="Transferase(Phosphotransferase) domain 1"/>
    <property type="match status" value="1"/>
</dbReference>
<dbReference type="PROSITE" id="PS50011">
    <property type="entry name" value="PROTEIN_KINASE_DOM"/>
    <property type="match status" value="1"/>
</dbReference>
<dbReference type="SMART" id="SM00044">
    <property type="entry name" value="CYCc"/>
    <property type="match status" value="1"/>
</dbReference>
<dbReference type="InterPro" id="IPR029787">
    <property type="entry name" value="Nucleotide_cyclase"/>
</dbReference>
<keyword evidence="6" id="KW-1133">Transmembrane helix</keyword>
<gene>
    <name evidence="16" type="ORF">TCNE_LOCUS118</name>
</gene>
<dbReference type="GO" id="GO:0004672">
    <property type="term" value="F:protein kinase activity"/>
    <property type="evidence" value="ECO:0007669"/>
    <property type="project" value="InterPro"/>
</dbReference>
<evidence type="ECO:0000256" key="9">
    <source>
        <dbReference type="ARBA" id="ARBA00023180"/>
    </source>
</evidence>
<keyword evidence="7" id="KW-0472">Membrane</keyword>
<keyword evidence="8" id="KW-0675">Receptor</keyword>
<keyword evidence="17" id="KW-1185">Reference proteome</keyword>
<dbReference type="InterPro" id="IPR001054">
    <property type="entry name" value="A/G_cyclase"/>
</dbReference>
<evidence type="ECO:0000256" key="10">
    <source>
        <dbReference type="ARBA" id="ARBA00023239"/>
    </source>
</evidence>
<evidence type="ECO:0000259" key="15">
    <source>
        <dbReference type="PROSITE" id="PS50125"/>
    </source>
</evidence>
<dbReference type="GO" id="GO:0004016">
    <property type="term" value="F:adenylate cyclase activity"/>
    <property type="evidence" value="ECO:0007669"/>
    <property type="project" value="TreeGrafter"/>
</dbReference>
<protein>
    <recommendedName>
        <fullName evidence="3 13">Guanylate cyclase</fullName>
        <ecNumber evidence="3 13">4.6.1.2</ecNumber>
    </recommendedName>
</protein>
<keyword evidence="5" id="KW-0547">Nucleotide-binding</keyword>
<comment type="similarity">
    <text evidence="12">Belongs to the adenylyl cyclase class-4/guanylyl cyclase family.</text>
</comment>
<reference evidence="18" key="1">
    <citation type="submission" date="2016-06" db="UniProtKB">
        <authorList>
            <consortium name="WormBaseParasite"/>
        </authorList>
    </citation>
    <scope>IDENTIFICATION</scope>
</reference>
<dbReference type="GO" id="GO:0035556">
    <property type="term" value="P:intracellular signal transduction"/>
    <property type="evidence" value="ECO:0007669"/>
    <property type="project" value="InterPro"/>
</dbReference>
<dbReference type="Pfam" id="PF00211">
    <property type="entry name" value="Guanylate_cyc"/>
    <property type="match status" value="1"/>
</dbReference>
<evidence type="ECO:0000256" key="7">
    <source>
        <dbReference type="ARBA" id="ARBA00023136"/>
    </source>
</evidence>